<sequence>MRAAAAYTCLMTTRTTMWTAGTPCWVDCAFAPEHRGMHHARDFYGKLFGWHIEEGPEDTGGYLTCLKDDHAAAGLMPHMSEDQPTVWSTYLATDDVDATCNAVRSAGGQVIVEPTTVTDLGRMAFCVDPTGAAFGLWQAGVHRGFGIYNEPGSVAWNDLMTRDLATAREFYGAVFGYQFQETGPGYVTFSVPGSGPVGGIHQADELADDVPASWLVHFCVADRDSSAQIAQELGAQILMTMDTPFGPEALMQGKHGEVFSLIELIGQ</sequence>
<dbReference type="Pfam" id="PF00903">
    <property type="entry name" value="Glyoxalase"/>
    <property type="match status" value="1"/>
</dbReference>
<name>A0A561E6X0_9MICO</name>
<dbReference type="Pfam" id="PF22677">
    <property type="entry name" value="Ble-like_N"/>
    <property type="match status" value="1"/>
</dbReference>
<dbReference type="InterPro" id="IPR004360">
    <property type="entry name" value="Glyas_Fos-R_dOase_dom"/>
</dbReference>
<dbReference type="SUPFAM" id="SSF54593">
    <property type="entry name" value="Glyoxalase/Bleomycin resistance protein/Dihydroxybiphenyl dioxygenase"/>
    <property type="match status" value="1"/>
</dbReference>
<dbReference type="InterPro" id="IPR029068">
    <property type="entry name" value="Glyas_Bleomycin-R_OHBP_Dase"/>
</dbReference>
<dbReference type="InterPro" id="IPR052164">
    <property type="entry name" value="Anthracycline_SecMetBiosynth"/>
</dbReference>
<dbReference type="PANTHER" id="PTHR33993:SF14">
    <property type="entry name" value="GB|AAF24581.1"/>
    <property type="match status" value="1"/>
</dbReference>
<dbReference type="CDD" id="cd07247">
    <property type="entry name" value="SgaA_N_like"/>
    <property type="match status" value="2"/>
</dbReference>
<feature type="domain" description="VOC" evidence="1">
    <location>
        <begin position="22"/>
        <end position="139"/>
    </location>
</feature>
<protein>
    <recommendedName>
        <fullName evidence="1">VOC domain-containing protein</fullName>
    </recommendedName>
</protein>
<dbReference type="Gene3D" id="3.10.180.10">
    <property type="entry name" value="2,3-Dihydroxybiphenyl 1,2-Dioxygenase, domain 1"/>
    <property type="match status" value="2"/>
</dbReference>
<keyword evidence="3" id="KW-1185">Reference proteome</keyword>
<organism evidence="2 3">
    <name type="scientific">Rudaeicoccus suwonensis</name>
    <dbReference type="NCBI Taxonomy" id="657409"/>
    <lineage>
        <taxon>Bacteria</taxon>
        <taxon>Bacillati</taxon>
        <taxon>Actinomycetota</taxon>
        <taxon>Actinomycetes</taxon>
        <taxon>Micrococcales</taxon>
        <taxon>Dermacoccaceae</taxon>
        <taxon>Rudaeicoccus</taxon>
    </lineage>
</organism>
<evidence type="ECO:0000313" key="3">
    <source>
        <dbReference type="Proteomes" id="UP000318297"/>
    </source>
</evidence>
<gene>
    <name evidence="2" type="ORF">BKA23_0072</name>
</gene>
<dbReference type="PANTHER" id="PTHR33993">
    <property type="entry name" value="GLYOXALASE-RELATED"/>
    <property type="match status" value="1"/>
</dbReference>
<evidence type="ECO:0000313" key="2">
    <source>
        <dbReference type="EMBL" id="TWE11310.1"/>
    </source>
</evidence>
<reference evidence="2 3" key="1">
    <citation type="submission" date="2019-06" db="EMBL/GenBank/DDBJ databases">
        <title>Sequencing the genomes of 1000 actinobacteria strains.</title>
        <authorList>
            <person name="Klenk H.-P."/>
        </authorList>
    </citation>
    <scope>NUCLEOTIDE SEQUENCE [LARGE SCALE GENOMIC DNA]</scope>
    <source>
        <strain evidence="2 3">DSM 19560</strain>
    </source>
</reference>
<dbReference type="InterPro" id="IPR037523">
    <property type="entry name" value="VOC_core"/>
</dbReference>
<dbReference type="EMBL" id="VIVQ01000001">
    <property type="protein sequence ID" value="TWE11310.1"/>
    <property type="molecule type" value="Genomic_DNA"/>
</dbReference>
<evidence type="ECO:0000259" key="1">
    <source>
        <dbReference type="PROSITE" id="PS51819"/>
    </source>
</evidence>
<dbReference type="InterPro" id="IPR053863">
    <property type="entry name" value="Glyoxy/Ble-like_N"/>
</dbReference>
<dbReference type="AlphaFoldDB" id="A0A561E6X0"/>
<comment type="caution">
    <text evidence="2">The sequence shown here is derived from an EMBL/GenBank/DDBJ whole genome shotgun (WGS) entry which is preliminary data.</text>
</comment>
<proteinExistence type="predicted"/>
<dbReference type="Proteomes" id="UP000318297">
    <property type="component" value="Unassembled WGS sequence"/>
</dbReference>
<dbReference type="PROSITE" id="PS51819">
    <property type="entry name" value="VOC"/>
    <property type="match status" value="1"/>
</dbReference>
<accession>A0A561E6X0</accession>